<dbReference type="AlphaFoldDB" id="A0A914CUL8"/>
<proteinExistence type="predicted"/>
<feature type="transmembrane region" description="Helical" evidence="1">
    <location>
        <begin position="103"/>
        <end position="122"/>
    </location>
</feature>
<sequence>MPSNNKEIRLDVNLERQHSITVVKFTRQTPYGSRRGRKYSVPNLLKMGFGLEGLTTFVLFCLVAIGWFFWSFDTISLLTFLFVLQLLLTVASLIHLTSYKNGCMYCLFATFLLMVAINQIGISTTYYELNNQDLICGAEYAETSILYKYDHMNLSERQFNSSMSFACAIINLVVLLMSACYWCLPDEIEETETTRWYPIRVDVIPQDANTNNP</sequence>
<keyword evidence="1" id="KW-0812">Transmembrane</keyword>
<feature type="transmembrane region" description="Helical" evidence="1">
    <location>
        <begin position="44"/>
        <end position="69"/>
    </location>
</feature>
<keyword evidence="1" id="KW-0472">Membrane</keyword>
<evidence type="ECO:0000256" key="1">
    <source>
        <dbReference type="SAM" id="Phobius"/>
    </source>
</evidence>
<keyword evidence="1" id="KW-1133">Transmembrane helix</keyword>
<dbReference type="WBParaSite" id="ACRNAN_scaffold14243.g13108.t1">
    <property type="protein sequence ID" value="ACRNAN_scaffold14243.g13108.t1"/>
    <property type="gene ID" value="ACRNAN_scaffold14243.g13108"/>
</dbReference>
<evidence type="ECO:0000313" key="3">
    <source>
        <dbReference type="WBParaSite" id="ACRNAN_scaffold14243.g13108.t1"/>
    </source>
</evidence>
<accession>A0A914CUL8</accession>
<evidence type="ECO:0000313" key="2">
    <source>
        <dbReference type="Proteomes" id="UP000887540"/>
    </source>
</evidence>
<organism evidence="2 3">
    <name type="scientific">Acrobeloides nanus</name>
    <dbReference type="NCBI Taxonomy" id="290746"/>
    <lineage>
        <taxon>Eukaryota</taxon>
        <taxon>Metazoa</taxon>
        <taxon>Ecdysozoa</taxon>
        <taxon>Nematoda</taxon>
        <taxon>Chromadorea</taxon>
        <taxon>Rhabditida</taxon>
        <taxon>Tylenchina</taxon>
        <taxon>Cephalobomorpha</taxon>
        <taxon>Cephaloboidea</taxon>
        <taxon>Cephalobidae</taxon>
        <taxon>Acrobeloides</taxon>
    </lineage>
</organism>
<name>A0A914CUL8_9BILA</name>
<protein>
    <submittedName>
        <fullName evidence="3">Uncharacterized protein</fullName>
    </submittedName>
</protein>
<feature type="transmembrane region" description="Helical" evidence="1">
    <location>
        <begin position="163"/>
        <end position="184"/>
    </location>
</feature>
<feature type="transmembrane region" description="Helical" evidence="1">
    <location>
        <begin position="75"/>
        <end position="96"/>
    </location>
</feature>
<keyword evidence="2" id="KW-1185">Reference proteome</keyword>
<reference evidence="3" key="1">
    <citation type="submission" date="2022-11" db="UniProtKB">
        <authorList>
            <consortium name="WormBaseParasite"/>
        </authorList>
    </citation>
    <scope>IDENTIFICATION</scope>
</reference>
<dbReference type="Proteomes" id="UP000887540">
    <property type="component" value="Unplaced"/>
</dbReference>